<dbReference type="PROSITE" id="PS01227">
    <property type="entry name" value="UPF0012"/>
    <property type="match status" value="1"/>
</dbReference>
<evidence type="ECO:0000313" key="7">
    <source>
        <dbReference type="EMBL" id="SFX19118.1"/>
    </source>
</evidence>
<dbReference type="STRING" id="1122209.SAMN02745752_00736"/>
<protein>
    <recommendedName>
        <fullName evidence="5">Omega-amidase YafV</fullName>
        <ecNumber evidence="3">3.5.1.3</ecNumber>
    </recommendedName>
</protein>
<dbReference type="GO" id="GO:0050152">
    <property type="term" value="F:omega-amidase activity"/>
    <property type="evidence" value="ECO:0007669"/>
    <property type="project" value="UniProtKB-EC"/>
</dbReference>
<reference evidence="7 8" key="1">
    <citation type="submission" date="2016-11" db="EMBL/GenBank/DDBJ databases">
        <authorList>
            <person name="Jaros S."/>
            <person name="Januszkiewicz K."/>
            <person name="Wedrychowicz H."/>
        </authorList>
    </citation>
    <scope>NUCLEOTIDE SEQUENCE [LARGE SCALE GENOMIC DNA]</scope>
    <source>
        <strain evidence="7 8">DSM 21637</strain>
    </source>
</reference>
<evidence type="ECO:0000313" key="8">
    <source>
        <dbReference type="Proteomes" id="UP000182350"/>
    </source>
</evidence>
<evidence type="ECO:0000256" key="2">
    <source>
        <dbReference type="ARBA" id="ARBA00022801"/>
    </source>
</evidence>
<evidence type="ECO:0000256" key="1">
    <source>
        <dbReference type="ARBA" id="ARBA00010613"/>
    </source>
</evidence>
<dbReference type="NCBIfam" id="NF007757">
    <property type="entry name" value="PRK10438.1"/>
    <property type="match status" value="1"/>
</dbReference>
<dbReference type="InterPro" id="IPR001110">
    <property type="entry name" value="UPF0012_CS"/>
</dbReference>
<proteinExistence type="inferred from homology"/>
<dbReference type="RefSeq" id="WP_072324995.1">
    <property type="nucleotide sequence ID" value="NZ_FPJW01000002.1"/>
</dbReference>
<dbReference type="GO" id="GO:0106008">
    <property type="term" value="F:2-oxoglutaramate amidase activity"/>
    <property type="evidence" value="ECO:0007669"/>
    <property type="project" value="TreeGrafter"/>
</dbReference>
<dbReference type="Proteomes" id="UP000182350">
    <property type="component" value="Unassembled WGS sequence"/>
</dbReference>
<dbReference type="PANTHER" id="PTHR47799:SF1">
    <property type="entry name" value="OMEGA-AMIDASE YAFV"/>
    <property type="match status" value="1"/>
</dbReference>
<dbReference type="SUPFAM" id="SSF56317">
    <property type="entry name" value="Carbon-nitrogen hydrolase"/>
    <property type="match status" value="1"/>
</dbReference>
<dbReference type="PANTHER" id="PTHR47799">
    <property type="entry name" value="OMEGA-AMIDASE YAFV"/>
    <property type="match status" value="1"/>
</dbReference>
<accession>A0A1K1V1Z4</accession>
<dbReference type="Pfam" id="PF00795">
    <property type="entry name" value="CN_hydrolase"/>
    <property type="match status" value="1"/>
</dbReference>
<dbReference type="InterPro" id="IPR052737">
    <property type="entry name" value="Omega-amidase_YafV"/>
</dbReference>
<evidence type="ECO:0000256" key="5">
    <source>
        <dbReference type="ARBA" id="ARBA00072139"/>
    </source>
</evidence>
<dbReference type="OrthoDB" id="9811121at2"/>
<dbReference type="EMBL" id="FPJW01000002">
    <property type="protein sequence ID" value="SFX19118.1"/>
    <property type="molecule type" value="Genomic_DNA"/>
</dbReference>
<sequence>MHRSSPSQDLRITLIQTELHWQQPETNRRMLTDKLAPLAGNTDLIILPEMFSTGFSMAPEQLAEPEPGETLRWMQQQAQQTGAAITGSVMVQDDQGFRNRLYWVTPDGQVQHYDKRHLFRMASEQEHYVAGQQRLVVNYRGWRILPQVCYDLRFPVFSRNRGDYDLAIYVANWPESRRHAWRILLQARAIENLSYVAGVNRVGTDGKGLSYSGDSLLADFAGQLLLDHQAGGRFVETRTLSAEQLNGFRNSFPAWQDADDFSLLS</sequence>
<keyword evidence="2 7" id="KW-0378">Hydrolase</keyword>
<evidence type="ECO:0000256" key="3">
    <source>
        <dbReference type="ARBA" id="ARBA00039118"/>
    </source>
</evidence>
<dbReference type="FunFam" id="3.60.110.10:FF:000004">
    <property type="entry name" value="Carbon-nitrogen hydrolase"/>
    <property type="match status" value="1"/>
</dbReference>
<keyword evidence="8" id="KW-1185">Reference proteome</keyword>
<dbReference type="Gene3D" id="3.60.110.10">
    <property type="entry name" value="Carbon-nitrogen hydrolase"/>
    <property type="match status" value="1"/>
</dbReference>
<dbReference type="InterPro" id="IPR036526">
    <property type="entry name" value="C-N_Hydrolase_sf"/>
</dbReference>
<evidence type="ECO:0000259" key="6">
    <source>
        <dbReference type="PROSITE" id="PS50263"/>
    </source>
</evidence>
<dbReference type="EC" id="3.5.1.3" evidence="3"/>
<feature type="domain" description="CN hydrolase" evidence="6">
    <location>
        <begin position="10"/>
        <end position="247"/>
    </location>
</feature>
<dbReference type="AlphaFoldDB" id="A0A1K1V1Z4"/>
<evidence type="ECO:0000256" key="4">
    <source>
        <dbReference type="ARBA" id="ARBA00052904"/>
    </source>
</evidence>
<dbReference type="InterPro" id="IPR003010">
    <property type="entry name" value="C-N_Hydrolase"/>
</dbReference>
<name>A0A1K1V1Z4_9GAMM</name>
<gene>
    <name evidence="7" type="ORF">SAMN02745752_00736</name>
</gene>
<comment type="catalytic activity">
    <reaction evidence="4">
        <text>a monoamide of a dicarboxylate + H2O = a dicarboxylate + NH4(+)</text>
        <dbReference type="Rhea" id="RHEA:11716"/>
        <dbReference type="ChEBI" id="CHEBI:15377"/>
        <dbReference type="ChEBI" id="CHEBI:28938"/>
        <dbReference type="ChEBI" id="CHEBI:28965"/>
        <dbReference type="ChEBI" id="CHEBI:77450"/>
        <dbReference type="EC" id="3.5.1.3"/>
    </reaction>
</comment>
<comment type="similarity">
    <text evidence="1">Belongs to the carbon-nitrogen hydrolase superfamily. NIT1/NIT2 family.</text>
</comment>
<dbReference type="CDD" id="cd07575">
    <property type="entry name" value="Xc-1258_like"/>
    <property type="match status" value="1"/>
</dbReference>
<organism evidence="7 8">
    <name type="scientific">Marinospirillum alkaliphilum DSM 21637</name>
    <dbReference type="NCBI Taxonomy" id="1122209"/>
    <lineage>
        <taxon>Bacteria</taxon>
        <taxon>Pseudomonadati</taxon>
        <taxon>Pseudomonadota</taxon>
        <taxon>Gammaproteobacteria</taxon>
        <taxon>Oceanospirillales</taxon>
        <taxon>Oceanospirillaceae</taxon>
        <taxon>Marinospirillum</taxon>
    </lineage>
</organism>
<dbReference type="PROSITE" id="PS50263">
    <property type="entry name" value="CN_HYDROLASE"/>
    <property type="match status" value="1"/>
</dbReference>